<keyword evidence="1" id="KW-0238">DNA-binding</keyword>
<keyword evidence="2" id="KW-1185">Reference proteome</keyword>
<dbReference type="Gene3D" id="3.90.1150.30">
    <property type="match status" value="1"/>
</dbReference>
<dbReference type="Pfam" id="PF04237">
    <property type="entry name" value="YjbR"/>
    <property type="match status" value="1"/>
</dbReference>
<dbReference type="Proteomes" id="UP000319263">
    <property type="component" value="Chromosome"/>
</dbReference>
<evidence type="ECO:0000313" key="2">
    <source>
        <dbReference type="Proteomes" id="UP000319263"/>
    </source>
</evidence>
<dbReference type="RefSeq" id="WP_143985748.1">
    <property type="nucleotide sequence ID" value="NZ_CP041692.1"/>
</dbReference>
<organism evidence="1 2">
    <name type="scientific">Microlunatus elymi</name>
    <dbReference type="NCBI Taxonomy" id="2596828"/>
    <lineage>
        <taxon>Bacteria</taxon>
        <taxon>Bacillati</taxon>
        <taxon>Actinomycetota</taxon>
        <taxon>Actinomycetes</taxon>
        <taxon>Propionibacteriales</taxon>
        <taxon>Propionibacteriaceae</taxon>
        <taxon>Microlunatus</taxon>
    </lineage>
</organism>
<dbReference type="OrthoDB" id="8479417at2"/>
<protein>
    <submittedName>
        <fullName evidence="1">MmcQ/YjbR family DNA-binding protein</fullName>
    </submittedName>
</protein>
<dbReference type="InterPro" id="IPR058532">
    <property type="entry name" value="YjbR/MT2646/Rv2570-like"/>
</dbReference>
<dbReference type="GO" id="GO:0003677">
    <property type="term" value="F:DNA binding"/>
    <property type="evidence" value="ECO:0007669"/>
    <property type="project" value="UniProtKB-KW"/>
</dbReference>
<evidence type="ECO:0000313" key="1">
    <source>
        <dbReference type="EMBL" id="QDP95780.1"/>
    </source>
</evidence>
<dbReference type="AlphaFoldDB" id="A0A516PX75"/>
<accession>A0A516PX75</accession>
<name>A0A516PX75_9ACTN</name>
<dbReference type="InterPro" id="IPR038056">
    <property type="entry name" value="YjbR-like_sf"/>
</dbReference>
<sequence>MRTWTPAEADRRLTMVRSACLRLPETGERPSHAGPGFFIRGNKMFVTFLDDHHDDGRLAIWCAAPEGVQQEMIETEPERFFRPPYVGHRGWLGVHLLTVGQGELDAIAREAYRCVAPKTLIKQLDSDSSTVDDHR</sequence>
<gene>
    <name evidence="1" type="ORF">FOE78_07605</name>
</gene>
<proteinExistence type="predicted"/>
<dbReference type="SUPFAM" id="SSF142906">
    <property type="entry name" value="YjbR-like"/>
    <property type="match status" value="1"/>
</dbReference>
<dbReference type="KEGG" id="mik:FOE78_07605"/>
<reference evidence="1 2" key="1">
    <citation type="submission" date="2019-07" db="EMBL/GenBank/DDBJ databases">
        <title>Microlunatus dokdonensis sp. nov. isolated from the rhizospheric soil of the wild plant Elymus tsukushiensis.</title>
        <authorList>
            <person name="Ghim S.-Y."/>
            <person name="Hwang Y.-J."/>
            <person name="Son J.-S."/>
            <person name="Shin J.-H."/>
        </authorList>
    </citation>
    <scope>NUCLEOTIDE SEQUENCE [LARGE SCALE GENOMIC DNA]</scope>
    <source>
        <strain evidence="1 2">KUDC0627</strain>
    </source>
</reference>
<dbReference type="EMBL" id="CP041692">
    <property type="protein sequence ID" value="QDP95780.1"/>
    <property type="molecule type" value="Genomic_DNA"/>
</dbReference>